<keyword evidence="10" id="KW-0573">Peptidoglycan synthesis</keyword>
<protein>
    <recommendedName>
        <fullName evidence="4">serine-type D-Ala-D-Ala carboxypeptidase</fullName>
        <ecNumber evidence="4">3.4.16.4</ecNumber>
    </recommendedName>
</protein>
<comment type="function">
    <text evidence="1">Removes C-terminal D-alanyl residues from sugar-peptide cell wall precursors.</text>
</comment>
<feature type="signal peptide" evidence="14">
    <location>
        <begin position="1"/>
        <end position="33"/>
    </location>
</feature>
<dbReference type="PANTHER" id="PTHR21581">
    <property type="entry name" value="D-ALANYL-D-ALANINE CARBOXYPEPTIDASE"/>
    <property type="match status" value="1"/>
</dbReference>
<dbReference type="GO" id="GO:0004180">
    <property type="term" value="F:carboxypeptidase activity"/>
    <property type="evidence" value="ECO:0007669"/>
    <property type="project" value="UniProtKB-KW"/>
</dbReference>
<dbReference type="Pfam" id="PF00768">
    <property type="entry name" value="Peptidase_S11"/>
    <property type="match status" value="1"/>
</dbReference>
<keyword evidence="9" id="KW-0133">Cell shape</keyword>
<comment type="similarity">
    <text evidence="3 13">Belongs to the peptidase S11 family.</text>
</comment>
<evidence type="ECO:0000256" key="1">
    <source>
        <dbReference type="ARBA" id="ARBA00003217"/>
    </source>
</evidence>
<evidence type="ECO:0000256" key="6">
    <source>
        <dbReference type="ARBA" id="ARBA00022670"/>
    </source>
</evidence>
<proteinExistence type="inferred from homology"/>
<dbReference type="InterPro" id="IPR012907">
    <property type="entry name" value="Peptidase_S11_C"/>
</dbReference>
<dbReference type="SUPFAM" id="SSF69189">
    <property type="entry name" value="Penicillin-binding protein associated domain"/>
    <property type="match status" value="1"/>
</dbReference>
<dbReference type="InterPro" id="IPR015956">
    <property type="entry name" value="Peniciliin-bd_prot_C_sf"/>
</dbReference>
<organism evidence="16 17">
    <name type="scientific">Mesopusillimonas faecipullorum</name>
    <dbReference type="NCBI Taxonomy" id="2755040"/>
    <lineage>
        <taxon>Bacteria</taxon>
        <taxon>Pseudomonadati</taxon>
        <taxon>Pseudomonadota</taxon>
        <taxon>Betaproteobacteria</taxon>
        <taxon>Burkholderiales</taxon>
        <taxon>Alcaligenaceae</taxon>
        <taxon>Mesopusillimonas</taxon>
    </lineage>
</organism>
<evidence type="ECO:0000256" key="12">
    <source>
        <dbReference type="ARBA" id="ARBA00034000"/>
    </source>
</evidence>
<evidence type="ECO:0000256" key="13">
    <source>
        <dbReference type="RuleBase" id="RU004016"/>
    </source>
</evidence>
<dbReference type="EC" id="3.4.16.4" evidence="4"/>
<keyword evidence="7 14" id="KW-0732">Signal</keyword>
<evidence type="ECO:0000256" key="3">
    <source>
        <dbReference type="ARBA" id="ARBA00007164"/>
    </source>
</evidence>
<evidence type="ECO:0000256" key="9">
    <source>
        <dbReference type="ARBA" id="ARBA00022960"/>
    </source>
</evidence>
<reference evidence="16 17" key="1">
    <citation type="submission" date="2020-07" db="EMBL/GenBank/DDBJ databases">
        <title>Pusillimonas sp. nov., isolated from poultry manure in Taiwan.</title>
        <authorList>
            <person name="Lin S.-Y."/>
            <person name="Tang Y.-S."/>
            <person name="Young C.-C."/>
        </authorList>
    </citation>
    <scope>NUCLEOTIDE SEQUENCE [LARGE SCALE GENOMIC DNA]</scope>
    <source>
        <strain evidence="16 17">CC-YST705</strain>
    </source>
</reference>
<dbReference type="SMART" id="SM00936">
    <property type="entry name" value="PBP5_C"/>
    <property type="match status" value="1"/>
</dbReference>
<dbReference type="Gene3D" id="2.60.410.10">
    <property type="entry name" value="D-Ala-D-Ala carboxypeptidase, C-terminal domain"/>
    <property type="match status" value="1"/>
</dbReference>
<keyword evidence="8" id="KW-0378">Hydrolase</keyword>
<dbReference type="PANTHER" id="PTHR21581:SF6">
    <property type="entry name" value="TRAFFICKING PROTEIN PARTICLE COMPLEX SUBUNIT 12"/>
    <property type="match status" value="1"/>
</dbReference>
<dbReference type="RefSeq" id="WP_226955157.1">
    <property type="nucleotide sequence ID" value="NZ_JACDXW010000007.1"/>
</dbReference>
<dbReference type="EMBL" id="JACDXW010000007">
    <property type="protein sequence ID" value="MCB5364636.1"/>
    <property type="molecule type" value="Genomic_DNA"/>
</dbReference>
<evidence type="ECO:0000256" key="7">
    <source>
        <dbReference type="ARBA" id="ARBA00022729"/>
    </source>
</evidence>
<evidence type="ECO:0000256" key="8">
    <source>
        <dbReference type="ARBA" id="ARBA00022801"/>
    </source>
</evidence>
<sequence>MRPSSRSSSAPRAAFRLAGLALAVSFLAQPSWADTTSAPAPAEAPAAATSVVESVSALSSIPAPAVNGRAWLTLDANSEQIIAAQLPDTRVEPASLTKVMAAYVVFDALKQKRLNLSDPVLVSEKAWKTGGSRMFINVNTQVSVDDLLYGMIVQSGNDATVALAEAVAGSEDAFVALMNEQAQRQGLTQTHFTNASGLPDAEHYTTVRDLALLSRNLIRDFPESLHYYNTKEYTYNKIKQPNRNRLLWLDDTVDGLKTGHTSSAGYCLISTALRDGRRVISVLVGADSEAARAESSLKLLNWSFQNFDTVKLFDETKPAVQARVWEGTQPQVDLSQPKSVWVTVPRGKAEQIQPVAQYRQPLIAPLAKDTEVGTVTLMLDGQVLRQAPLTIMQDVPQAGFFSRMTDKVMRMFN</sequence>
<evidence type="ECO:0000313" key="17">
    <source>
        <dbReference type="Proteomes" id="UP000776983"/>
    </source>
</evidence>
<evidence type="ECO:0000259" key="15">
    <source>
        <dbReference type="SMART" id="SM00936"/>
    </source>
</evidence>
<evidence type="ECO:0000256" key="5">
    <source>
        <dbReference type="ARBA" id="ARBA00022645"/>
    </source>
</evidence>
<dbReference type="Pfam" id="PF07943">
    <property type="entry name" value="PBP5_C"/>
    <property type="match status" value="1"/>
</dbReference>
<dbReference type="Gene3D" id="3.40.710.10">
    <property type="entry name" value="DD-peptidase/beta-lactamase superfamily"/>
    <property type="match status" value="1"/>
</dbReference>
<keyword evidence="5 16" id="KW-0121">Carboxypeptidase</keyword>
<dbReference type="SUPFAM" id="SSF56601">
    <property type="entry name" value="beta-lactamase/transpeptidase-like"/>
    <property type="match status" value="1"/>
</dbReference>
<dbReference type="InterPro" id="IPR012338">
    <property type="entry name" value="Beta-lactam/transpept-like"/>
</dbReference>
<name>A0ABS8CF14_9BURK</name>
<accession>A0ABS8CF14</accession>
<gene>
    <name evidence="16" type="ORF">H0484_12845</name>
</gene>
<keyword evidence="17" id="KW-1185">Reference proteome</keyword>
<comment type="pathway">
    <text evidence="2">Cell wall biogenesis; peptidoglycan biosynthesis.</text>
</comment>
<evidence type="ECO:0000256" key="2">
    <source>
        <dbReference type="ARBA" id="ARBA00004752"/>
    </source>
</evidence>
<evidence type="ECO:0000256" key="14">
    <source>
        <dbReference type="SAM" id="SignalP"/>
    </source>
</evidence>
<keyword evidence="11" id="KW-0961">Cell wall biogenesis/degradation</keyword>
<feature type="chain" id="PRO_5045365283" description="serine-type D-Ala-D-Ala carboxypeptidase" evidence="14">
    <location>
        <begin position="34"/>
        <end position="413"/>
    </location>
</feature>
<dbReference type="InterPro" id="IPR037167">
    <property type="entry name" value="Peptidase_S11_C_sf"/>
</dbReference>
<evidence type="ECO:0000256" key="4">
    <source>
        <dbReference type="ARBA" id="ARBA00012448"/>
    </source>
</evidence>
<keyword evidence="6" id="KW-0645">Protease</keyword>
<dbReference type="PRINTS" id="PR00725">
    <property type="entry name" value="DADACBPTASE1"/>
</dbReference>
<evidence type="ECO:0000256" key="11">
    <source>
        <dbReference type="ARBA" id="ARBA00023316"/>
    </source>
</evidence>
<dbReference type="Proteomes" id="UP000776983">
    <property type="component" value="Unassembled WGS sequence"/>
</dbReference>
<evidence type="ECO:0000256" key="10">
    <source>
        <dbReference type="ARBA" id="ARBA00022984"/>
    </source>
</evidence>
<dbReference type="InterPro" id="IPR018044">
    <property type="entry name" value="Peptidase_S11"/>
</dbReference>
<comment type="catalytic activity">
    <reaction evidence="12">
        <text>Preferential cleavage: (Ac)2-L-Lys-D-Ala-|-D-Ala. Also transpeptidation of peptidyl-alanyl moieties that are N-acyl substituents of D-alanine.</text>
        <dbReference type="EC" id="3.4.16.4"/>
    </reaction>
</comment>
<comment type="caution">
    <text evidence="16">The sequence shown here is derived from an EMBL/GenBank/DDBJ whole genome shotgun (WGS) entry which is preliminary data.</text>
</comment>
<dbReference type="InterPro" id="IPR001967">
    <property type="entry name" value="Peptidase_S11_N"/>
</dbReference>
<evidence type="ECO:0000313" key="16">
    <source>
        <dbReference type="EMBL" id="MCB5364636.1"/>
    </source>
</evidence>
<feature type="domain" description="Peptidase S11 D-Ala-D-Ala carboxypeptidase A C-terminal" evidence="15">
    <location>
        <begin position="307"/>
        <end position="397"/>
    </location>
</feature>